<dbReference type="AlphaFoldDB" id="A0AAE0NJ93"/>
<keyword evidence="3" id="KW-1185">Reference proteome</keyword>
<feature type="chain" id="PRO_5042272925" evidence="1">
    <location>
        <begin position="25"/>
        <end position="258"/>
    </location>
</feature>
<accession>A0AAE0NJ93</accession>
<name>A0AAE0NJ93_9PEZI</name>
<evidence type="ECO:0000313" key="2">
    <source>
        <dbReference type="EMBL" id="KAK3382467.1"/>
    </source>
</evidence>
<comment type="caution">
    <text evidence="2">The sequence shown here is derived from an EMBL/GenBank/DDBJ whole genome shotgun (WGS) entry which is preliminary data.</text>
</comment>
<proteinExistence type="predicted"/>
<evidence type="ECO:0000256" key="1">
    <source>
        <dbReference type="SAM" id="SignalP"/>
    </source>
</evidence>
<organism evidence="2 3">
    <name type="scientific">Lasiosphaeria ovina</name>
    <dbReference type="NCBI Taxonomy" id="92902"/>
    <lineage>
        <taxon>Eukaryota</taxon>
        <taxon>Fungi</taxon>
        <taxon>Dikarya</taxon>
        <taxon>Ascomycota</taxon>
        <taxon>Pezizomycotina</taxon>
        <taxon>Sordariomycetes</taxon>
        <taxon>Sordariomycetidae</taxon>
        <taxon>Sordariales</taxon>
        <taxon>Lasiosphaeriaceae</taxon>
        <taxon>Lasiosphaeria</taxon>
    </lineage>
</organism>
<gene>
    <name evidence="2" type="ORF">B0T24DRAFT_15569</name>
</gene>
<dbReference type="EMBL" id="JAULSN010000001">
    <property type="protein sequence ID" value="KAK3382467.1"/>
    <property type="molecule type" value="Genomic_DNA"/>
</dbReference>
<reference evidence="2" key="2">
    <citation type="submission" date="2023-06" db="EMBL/GenBank/DDBJ databases">
        <authorList>
            <consortium name="Lawrence Berkeley National Laboratory"/>
            <person name="Haridas S."/>
            <person name="Hensen N."/>
            <person name="Bonometti L."/>
            <person name="Westerberg I."/>
            <person name="Brannstrom I.O."/>
            <person name="Guillou S."/>
            <person name="Cros-Aarteil S."/>
            <person name="Calhoun S."/>
            <person name="Kuo A."/>
            <person name="Mondo S."/>
            <person name="Pangilinan J."/>
            <person name="Riley R."/>
            <person name="Labutti K."/>
            <person name="Andreopoulos B."/>
            <person name="Lipzen A."/>
            <person name="Chen C."/>
            <person name="Yanf M."/>
            <person name="Daum C."/>
            <person name="Ng V."/>
            <person name="Clum A."/>
            <person name="Steindorff A."/>
            <person name="Ohm R."/>
            <person name="Martin F."/>
            <person name="Silar P."/>
            <person name="Natvig D."/>
            <person name="Lalanne C."/>
            <person name="Gautier V."/>
            <person name="Ament-Velasquez S.L."/>
            <person name="Kruys A."/>
            <person name="Hutchinson M.I."/>
            <person name="Powell A.J."/>
            <person name="Barry K."/>
            <person name="Miller A.N."/>
            <person name="Grigoriev I.V."/>
            <person name="Debuchy R."/>
            <person name="Gladieux P."/>
            <person name="Thoren M.H."/>
            <person name="Johannesson H."/>
        </authorList>
    </citation>
    <scope>NUCLEOTIDE SEQUENCE</scope>
    <source>
        <strain evidence="2">CBS 958.72</strain>
    </source>
</reference>
<dbReference type="Proteomes" id="UP001287356">
    <property type="component" value="Unassembled WGS sequence"/>
</dbReference>
<protein>
    <submittedName>
        <fullName evidence="2">Uncharacterized protein</fullName>
    </submittedName>
</protein>
<feature type="signal peptide" evidence="1">
    <location>
        <begin position="1"/>
        <end position="24"/>
    </location>
</feature>
<reference evidence="2" key="1">
    <citation type="journal article" date="2023" name="Mol. Phylogenet. Evol.">
        <title>Genome-scale phylogeny and comparative genomics of the fungal order Sordariales.</title>
        <authorList>
            <person name="Hensen N."/>
            <person name="Bonometti L."/>
            <person name="Westerberg I."/>
            <person name="Brannstrom I.O."/>
            <person name="Guillou S."/>
            <person name="Cros-Aarteil S."/>
            <person name="Calhoun S."/>
            <person name="Haridas S."/>
            <person name="Kuo A."/>
            <person name="Mondo S."/>
            <person name="Pangilinan J."/>
            <person name="Riley R."/>
            <person name="LaButti K."/>
            <person name="Andreopoulos B."/>
            <person name="Lipzen A."/>
            <person name="Chen C."/>
            <person name="Yan M."/>
            <person name="Daum C."/>
            <person name="Ng V."/>
            <person name="Clum A."/>
            <person name="Steindorff A."/>
            <person name="Ohm R.A."/>
            <person name="Martin F."/>
            <person name="Silar P."/>
            <person name="Natvig D.O."/>
            <person name="Lalanne C."/>
            <person name="Gautier V."/>
            <person name="Ament-Velasquez S.L."/>
            <person name="Kruys A."/>
            <person name="Hutchinson M.I."/>
            <person name="Powell A.J."/>
            <person name="Barry K."/>
            <person name="Miller A.N."/>
            <person name="Grigoriev I.V."/>
            <person name="Debuchy R."/>
            <person name="Gladieux P."/>
            <person name="Hiltunen Thoren M."/>
            <person name="Johannesson H."/>
        </authorList>
    </citation>
    <scope>NUCLEOTIDE SEQUENCE</scope>
    <source>
        <strain evidence="2">CBS 958.72</strain>
    </source>
</reference>
<keyword evidence="1" id="KW-0732">Signal</keyword>
<sequence length="258" mass="28677">MRASCWSSRHSTELTLITCRLASALLPVGVRPPCPLSLVGEGYEYKPFILTSILMDLEMEGADNNLEAYILQRGRCHAFLDLTVECNTHDTENPFPWIANPQLQDGTIISSAVITGRRATRQPGSSTLSFFISHVRPEGVRRWCITEVGQPYLLPSIVPCSRPRAAELEWRGLFRQVTAVVRVAPLGVACCWAGGPVERIMTTVHCRSPSYRPTDLRRTGPRPRPRSCLATLGQCRLCDSNVDALRRGHVVVGRRGRT</sequence>
<evidence type="ECO:0000313" key="3">
    <source>
        <dbReference type="Proteomes" id="UP001287356"/>
    </source>
</evidence>